<dbReference type="PROSITE" id="PS51257">
    <property type="entry name" value="PROKAR_LIPOPROTEIN"/>
    <property type="match status" value="1"/>
</dbReference>
<dbReference type="AlphaFoldDB" id="A0A3E4UIZ8"/>
<dbReference type="Proteomes" id="UP000261223">
    <property type="component" value="Unassembled WGS sequence"/>
</dbReference>
<gene>
    <name evidence="1" type="ORF">DXC34_17480</name>
</gene>
<dbReference type="RefSeq" id="WP_117742585.1">
    <property type="nucleotide sequence ID" value="NZ_QSSV01000034.1"/>
</dbReference>
<name>A0A3E4UIZ8_BACSE</name>
<proteinExistence type="predicted"/>
<reference evidence="1 2" key="1">
    <citation type="submission" date="2018-08" db="EMBL/GenBank/DDBJ databases">
        <title>A genome reference for cultivated species of the human gut microbiota.</title>
        <authorList>
            <person name="Zou Y."/>
            <person name="Xue W."/>
            <person name="Luo G."/>
        </authorList>
    </citation>
    <scope>NUCLEOTIDE SEQUENCE [LARGE SCALE GENOMIC DNA]</scope>
    <source>
        <strain evidence="1 2">TF03-6</strain>
    </source>
</reference>
<protein>
    <recommendedName>
        <fullName evidence="3">Lipoprotein</fullName>
    </recommendedName>
</protein>
<sequence length="325" mass="37379">MRTIMDITTLLIMGLLSFGLGGCSNAQNKQEHSNVKEIGNVPKENVDSYVYKNEGRPVYYAKYGNRGCLFELRVNDILITEITRSANIGEALITINPAIFESGKQTVEIHLSPIKGEDVISNAKPFRLEIGYYDSTEEVDESGEATWHTVFTLPDIEIPEKGLPYIDMKGEFEANVPYQYTYWDDCVDLRTIPDIEQKIVKEYEYVRKLIAQKDLEQLKKYFIPSYQEFAITIYQTKEEIELDWKSITDIINKYSTKELQPIEEYRIVFSSNGRSVTLRSKKKNGKPSALLFVRDVNNGVEFEYGYIELHLGMKKGTDKLIPLMI</sequence>
<evidence type="ECO:0000313" key="1">
    <source>
        <dbReference type="EMBL" id="RGM09332.1"/>
    </source>
</evidence>
<dbReference type="EMBL" id="QSSV01000034">
    <property type="protein sequence ID" value="RGM09332.1"/>
    <property type="molecule type" value="Genomic_DNA"/>
</dbReference>
<comment type="caution">
    <text evidence="1">The sequence shown here is derived from an EMBL/GenBank/DDBJ whole genome shotgun (WGS) entry which is preliminary data.</text>
</comment>
<evidence type="ECO:0000313" key="2">
    <source>
        <dbReference type="Proteomes" id="UP000261223"/>
    </source>
</evidence>
<organism evidence="1 2">
    <name type="scientific">Bacteroides stercoris</name>
    <dbReference type="NCBI Taxonomy" id="46506"/>
    <lineage>
        <taxon>Bacteria</taxon>
        <taxon>Pseudomonadati</taxon>
        <taxon>Bacteroidota</taxon>
        <taxon>Bacteroidia</taxon>
        <taxon>Bacteroidales</taxon>
        <taxon>Bacteroidaceae</taxon>
        <taxon>Bacteroides</taxon>
    </lineage>
</organism>
<evidence type="ECO:0008006" key="3">
    <source>
        <dbReference type="Google" id="ProtNLM"/>
    </source>
</evidence>
<accession>A0A3E4UIZ8</accession>